<dbReference type="PANTHER" id="PTHR31423">
    <property type="entry name" value="YBAK DOMAIN-CONTAINING PROTEIN"/>
    <property type="match status" value="1"/>
</dbReference>
<feature type="domain" description="YbaK/aminoacyl-tRNA synthetase-associated" evidence="2">
    <location>
        <begin position="24"/>
        <end position="148"/>
    </location>
</feature>
<name>A0A4R6R7C7_9HYPH</name>
<dbReference type="InterPro" id="IPR040285">
    <property type="entry name" value="ProX/PRXD1"/>
</dbReference>
<gene>
    <name evidence="3" type="ORF">EDD54_4336</name>
</gene>
<protein>
    <submittedName>
        <fullName evidence="3">Ala-tRNA(Pro) hydrolase</fullName>
    </submittedName>
</protein>
<accession>A0A4R6R7C7</accession>
<evidence type="ECO:0000259" key="2">
    <source>
        <dbReference type="Pfam" id="PF04073"/>
    </source>
</evidence>
<dbReference type="InterPro" id="IPR007214">
    <property type="entry name" value="YbaK/aa-tRNA-synth-assoc-dom"/>
</dbReference>
<evidence type="ECO:0000256" key="1">
    <source>
        <dbReference type="ARBA" id="ARBA00010201"/>
    </source>
</evidence>
<evidence type="ECO:0000313" key="3">
    <source>
        <dbReference type="EMBL" id="TDP81466.1"/>
    </source>
</evidence>
<comment type="similarity">
    <text evidence="1">Belongs to the PRORSD1 family.</text>
</comment>
<dbReference type="RefSeq" id="WP_126540646.1">
    <property type="nucleotide sequence ID" value="NZ_BSPM01000002.1"/>
</dbReference>
<dbReference type="GO" id="GO:0002161">
    <property type="term" value="F:aminoacyl-tRNA deacylase activity"/>
    <property type="evidence" value="ECO:0007669"/>
    <property type="project" value="InterPro"/>
</dbReference>
<dbReference type="Gene3D" id="3.90.960.10">
    <property type="entry name" value="YbaK/aminoacyl-tRNA synthetase-associated domain"/>
    <property type="match status" value="1"/>
</dbReference>
<reference evidence="3 4" key="1">
    <citation type="submission" date="2019-03" db="EMBL/GenBank/DDBJ databases">
        <title>Genomic Encyclopedia of Type Strains, Phase IV (KMG-IV): sequencing the most valuable type-strain genomes for metagenomic binning, comparative biology and taxonomic classification.</title>
        <authorList>
            <person name="Goeker M."/>
        </authorList>
    </citation>
    <scope>NUCLEOTIDE SEQUENCE [LARGE SCALE GENOMIC DNA]</scope>
    <source>
        <strain evidence="3 4">DSM 102969</strain>
    </source>
</reference>
<keyword evidence="4" id="KW-1185">Reference proteome</keyword>
<dbReference type="PANTHER" id="PTHR31423:SF3">
    <property type="entry name" value="PROLYL-TRNA SYNTHETASE ASSOCIATED DOMAIN-CONTAINING PROTEIN 1-RELATED"/>
    <property type="match status" value="1"/>
</dbReference>
<proteinExistence type="inferred from homology"/>
<dbReference type="InterPro" id="IPR036754">
    <property type="entry name" value="YbaK/aa-tRNA-synt-asso_dom_sf"/>
</dbReference>
<dbReference type="AlphaFoldDB" id="A0A4R6R7C7"/>
<dbReference type="FunFam" id="3.90.960.10:FF:000005">
    <property type="entry name" value="Putative prolyl-tRNA synthetase"/>
    <property type="match status" value="1"/>
</dbReference>
<sequence length="167" mass="18358">MPLSRDDLFAHLDRLGIAHATIEHEPLFTVEESKRLRGTIPGAHVKNLFVKDKKSRVFCVTLREEAKIDLKRLHEVIGASGRVSFCSGEQLEAMWGVKPGSVTPFGAINDTDGLVTVVLEKTMMAMDPLNFHPLVNTATTAISAADLLVFLRSTGHEPMILDLPVTE</sequence>
<organism evidence="3 4">
    <name type="scientific">Oharaeibacter diazotrophicus</name>
    <dbReference type="NCBI Taxonomy" id="1920512"/>
    <lineage>
        <taxon>Bacteria</taxon>
        <taxon>Pseudomonadati</taxon>
        <taxon>Pseudomonadota</taxon>
        <taxon>Alphaproteobacteria</taxon>
        <taxon>Hyphomicrobiales</taxon>
        <taxon>Pleomorphomonadaceae</taxon>
        <taxon>Oharaeibacter</taxon>
    </lineage>
</organism>
<dbReference type="EMBL" id="SNXY01000012">
    <property type="protein sequence ID" value="TDP81466.1"/>
    <property type="molecule type" value="Genomic_DNA"/>
</dbReference>
<comment type="caution">
    <text evidence="3">The sequence shown here is derived from an EMBL/GenBank/DDBJ whole genome shotgun (WGS) entry which is preliminary data.</text>
</comment>
<dbReference type="OrthoDB" id="5145315at2"/>
<dbReference type="CDD" id="cd04335">
    <property type="entry name" value="PrdX_deacylase"/>
    <property type="match status" value="1"/>
</dbReference>
<dbReference type="Proteomes" id="UP000294547">
    <property type="component" value="Unassembled WGS sequence"/>
</dbReference>
<dbReference type="Pfam" id="PF04073">
    <property type="entry name" value="tRNA_edit"/>
    <property type="match status" value="1"/>
</dbReference>
<keyword evidence="3" id="KW-0378">Hydrolase</keyword>
<evidence type="ECO:0000313" key="4">
    <source>
        <dbReference type="Proteomes" id="UP000294547"/>
    </source>
</evidence>
<dbReference type="SUPFAM" id="SSF55826">
    <property type="entry name" value="YbaK/ProRS associated domain"/>
    <property type="match status" value="1"/>
</dbReference>